<comment type="caution">
    <text evidence="9">The sequence shown here is derived from an EMBL/GenBank/DDBJ whole genome shotgun (WGS) entry which is preliminary data.</text>
</comment>
<evidence type="ECO:0000256" key="3">
    <source>
        <dbReference type="ARBA" id="ARBA00022771"/>
    </source>
</evidence>
<dbReference type="FunFam" id="2.10.230.10:FF:000001">
    <property type="entry name" value="DnaJ subfamily A member 2"/>
    <property type="match status" value="1"/>
</dbReference>
<dbReference type="InterPro" id="IPR001623">
    <property type="entry name" value="DnaJ_domain"/>
</dbReference>
<dbReference type="Proteomes" id="UP000383932">
    <property type="component" value="Unassembled WGS sequence"/>
</dbReference>
<evidence type="ECO:0000259" key="8">
    <source>
        <dbReference type="PROSITE" id="PS51188"/>
    </source>
</evidence>
<feature type="domain" description="CR-type" evidence="8">
    <location>
        <begin position="133"/>
        <end position="209"/>
    </location>
</feature>
<gene>
    <name evidence="9" type="ORF">CTheo_4659</name>
</gene>
<keyword evidence="4 5" id="KW-0862">Zinc</keyword>
<evidence type="ECO:0000256" key="2">
    <source>
        <dbReference type="ARBA" id="ARBA00022737"/>
    </source>
</evidence>
<keyword evidence="10" id="KW-1185">Reference proteome</keyword>
<dbReference type="InterPro" id="IPR036410">
    <property type="entry name" value="HSP_DnaJ_Cys-rich_dom_sf"/>
</dbReference>
<dbReference type="Pfam" id="PF00684">
    <property type="entry name" value="DnaJ_CXXCXGXG"/>
    <property type="match status" value="1"/>
</dbReference>
<keyword evidence="2" id="KW-0677">Repeat</keyword>
<evidence type="ECO:0000313" key="9">
    <source>
        <dbReference type="EMBL" id="KAB5591926.1"/>
    </source>
</evidence>
<dbReference type="InterPro" id="IPR008971">
    <property type="entry name" value="HSP40/DnaJ_pept-bd"/>
</dbReference>
<keyword evidence="1 5" id="KW-0479">Metal-binding</keyword>
<dbReference type="InterPro" id="IPR044713">
    <property type="entry name" value="DNJA1/2-like"/>
</dbReference>
<sequence>MVVDTHFYEILGVSTSATSAEIKRAYKKKALQSHPDKARAQNNPNNPDAAQNFQELSTAYETLIDDHTRAHYDRHGWGGPHHSRFDDDIGMDQDEFAYMFEAMFGEGGRRRPGGRNTESTIPYEVTLEELYAGKSVKMNMTRNIICLQCNGSGSKSKAVKTKCSRCEGTGLVTIGVSRTVCPDCDGVGSRLREKDRCKKCKGAKTVSESKKIEFTIKKGMSNGTRITLAGQGDQEPGRETSDLVFILRTKEHSSFSRSGADLMITISITLSEALTGFNRVLLTHLDGRGIRVVSKPNKLIRSGEWIKVPREGMPIPDANNKGDLYILFQVEMPDNEWLKGLDKEALARLLPPKKSDVQASIITDANYEDTDLKDLDGNDDWDNDDDDGDDPECRHQ</sequence>
<evidence type="ECO:0000259" key="7">
    <source>
        <dbReference type="PROSITE" id="PS50076"/>
    </source>
</evidence>
<keyword evidence="3 5" id="KW-0863">Zinc-finger</keyword>
<dbReference type="InterPro" id="IPR036869">
    <property type="entry name" value="J_dom_sf"/>
</dbReference>
<feature type="region of interest" description="Disordered" evidence="6">
    <location>
        <begin position="368"/>
        <end position="396"/>
    </location>
</feature>
<dbReference type="Pfam" id="PF01556">
    <property type="entry name" value="DnaJ_C"/>
    <property type="match status" value="1"/>
</dbReference>
<evidence type="ECO:0000256" key="1">
    <source>
        <dbReference type="ARBA" id="ARBA00022723"/>
    </source>
</evidence>
<evidence type="ECO:0000256" key="5">
    <source>
        <dbReference type="PROSITE-ProRule" id="PRU00546"/>
    </source>
</evidence>
<dbReference type="OrthoDB" id="550424at2759"/>
<protein>
    <submittedName>
        <fullName evidence="9">DnaJ like protein</fullName>
    </submittedName>
</protein>
<dbReference type="FunFam" id="2.60.260.20:FF:000003">
    <property type="entry name" value="DnaJ subfamily A member 2"/>
    <property type="match status" value="1"/>
</dbReference>
<proteinExistence type="predicted"/>
<dbReference type="SUPFAM" id="SSF46565">
    <property type="entry name" value="Chaperone J-domain"/>
    <property type="match status" value="1"/>
</dbReference>
<feature type="compositionally biased region" description="Acidic residues" evidence="6">
    <location>
        <begin position="377"/>
        <end position="390"/>
    </location>
</feature>
<dbReference type="EMBL" id="SSOP01000083">
    <property type="protein sequence ID" value="KAB5591926.1"/>
    <property type="molecule type" value="Genomic_DNA"/>
</dbReference>
<evidence type="ECO:0000313" key="10">
    <source>
        <dbReference type="Proteomes" id="UP000383932"/>
    </source>
</evidence>
<dbReference type="Pfam" id="PF00226">
    <property type="entry name" value="DnaJ"/>
    <property type="match status" value="1"/>
</dbReference>
<evidence type="ECO:0000256" key="4">
    <source>
        <dbReference type="ARBA" id="ARBA00022833"/>
    </source>
</evidence>
<dbReference type="PROSITE" id="PS00636">
    <property type="entry name" value="DNAJ_1"/>
    <property type="match status" value="1"/>
</dbReference>
<dbReference type="PRINTS" id="PR00625">
    <property type="entry name" value="JDOMAIN"/>
</dbReference>
<dbReference type="PANTHER" id="PTHR43888">
    <property type="entry name" value="DNAJ-LIKE-2, ISOFORM A-RELATED"/>
    <property type="match status" value="1"/>
</dbReference>
<feature type="domain" description="J" evidence="7">
    <location>
        <begin position="6"/>
        <end position="76"/>
    </location>
</feature>
<dbReference type="GO" id="GO:0051082">
    <property type="term" value="F:unfolded protein binding"/>
    <property type="evidence" value="ECO:0007669"/>
    <property type="project" value="InterPro"/>
</dbReference>
<dbReference type="SUPFAM" id="SSF57938">
    <property type="entry name" value="DnaJ/Hsp40 cysteine-rich domain"/>
    <property type="match status" value="1"/>
</dbReference>
<dbReference type="InterPro" id="IPR001305">
    <property type="entry name" value="HSP_DnaJ_Cys-rich_dom"/>
</dbReference>
<organism evidence="9 10">
    <name type="scientific">Ceratobasidium theobromae</name>
    <dbReference type="NCBI Taxonomy" id="1582974"/>
    <lineage>
        <taxon>Eukaryota</taxon>
        <taxon>Fungi</taxon>
        <taxon>Dikarya</taxon>
        <taxon>Basidiomycota</taxon>
        <taxon>Agaricomycotina</taxon>
        <taxon>Agaricomycetes</taxon>
        <taxon>Cantharellales</taxon>
        <taxon>Ceratobasidiaceae</taxon>
        <taxon>Ceratobasidium</taxon>
    </lineage>
</organism>
<dbReference type="GO" id="GO:0006457">
    <property type="term" value="P:protein folding"/>
    <property type="evidence" value="ECO:0007669"/>
    <property type="project" value="InterPro"/>
</dbReference>
<feature type="zinc finger region" description="CR-type" evidence="5">
    <location>
        <begin position="133"/>
        <end position="209"/>
    </location>
</feature>
<accession>A0A5N5QKG2</accession>
<dbReference type="CDD" id="cd10747">
    <property type="entry name" value="DnaJ_C"/>
    <property type="match status" value="1"/>
</dbReference>
<dbReference type="Gene3D" id="1.10.287.110">
    <property type="entry name" value="DnaJ domain"/>
    <property type="match status" value="1"/>
</dbReference>
<dbReference type="InterPro" id="IPR018253">
    <property type="entry name" value="DnaJ_domain_CS"/>
</dbReference>
<dbReference type="PROSITE" id="PS51188">
    <property type="entry name" value="ZF_CR"/>
    <property type="match status" value="1"/>
</dbReference>
<dbReference type="AlphaFoldDB" id="A0A5N5QKG2"/>
<dbReference type="GO" id="GO:0030544">
    <property type="term" value="F:Hsp70 protein binding"/>
    <property type="evidence" value="ECO:0007669"/>
    <property type="project" value="InterPro"/>
</dbReference>
<dbReference type="PROSITE" id="PS50076">
    <property type="entry name" value="DNAJ_2"/>
    <property type="match status" value="1"/>
</dbReference>
<reference evidence="9 10" key="1">
    <citation type="journal article" date="2019" name="Fungal Biol. Biotechnol.">
        <title>Draft genome sequence of fastidious pathogen Ceratobasidium theobromae, which causes vascular-streak dieback in Theobroma cacao.</title>
        <authorList>
            <person name="Ali S.S."/>
            <person name="Asman A."/>
            <person name="Shao J."/>
            <person name="Firmansyah A.P."/>
            <person name="Susilo A.W."/>
            <person name="Rosmana A."/>
            <person name="McMahon P."/>
            <person name="Junaid M."/>
            <person name="Guest D."/>
            <person name="Kheng T.Y."/>
            <person name="Meinhardt L.W."/>
            <person name="Bailey B.A."/>
        </authorList>
    </citation>
    <scope>NUCLEOTIDE SEQUENCE [LARGE SCALE GENOMIC DNA]</scope>
    <source>
        <strain evidence="9 10">CT2</strain>
    </source>
</reference>
<dbReference type="CDD" id="cd06257">
    <property type="entry name" value="DnaJ"/>
    <property type="match status" value="1"/>
</dbReference>
<dbReference type="CDD" id="cd10719">
    <property type="entry name" value="DnaJ_zf"/>
    <property type="match status" value="1"/>
</dbReference>
<dbReference type="Gene3D" id="2.60.260.20">
    <property type="entry name" value="Urease metallochaperone UreE, N-terminal domain"/>
    <property type="match status" value="2"/>
</dbReference>
<dbReference type="GO" id="GO:0008270">
    <property type="term" value="F:zinc ion binding"/>
    <property type="evidence" value="ECO:0007669"/>
    <property type="project" value="UniProtKB-KW"/>
</dbReference>
<dbReference type="InterPro" id="IPR002939">
    <property type="entry name" value="DnaJ_C"/>
</dbReference>
<dbReference type="SMART" id="SM00271">
    <property type="entry name" value="DnaJ"/>
    <property type="match status" value="1"/>
</dbReference>
<evidence type="ECO:0000256" key="6">
    <source>
        <dbReference type="SAM" id="MobiDB-lite"/>
    </source>
</evidence>
<dbReference type="SUPFAM" id="SSF49493">
    <property type="entry name" value="HSP40/DnaJ peptide-binding domain"/>
    <property type="match status" value="2"/>
</dbReference>
<name>A0A5N5QKG2_9AGAM</name>
<dbReference type="Gene3D" id="2.10.230.10">
    <property type="entry name" value="Heat shock protein DnaJ, cysteine-rich domain"/>
    <property type="match status" value="1"/>
</dbReference>